<dbReference type="CDD" id="cd16914">
    <property type="entry name" value="EcfT"/>
    <property type="match status" value="1"/>
</dbReference>
<accession>A0A3Q8XMN7</accession>
<evidence type="ECO:0000256" key="7">
    <source>
        <dbReference type="SAM" id="Phobius"/>
    </source>
</evidence>
<evidence type="ECO:0000313" key="9">
    <source>
        <dbReference type="Proteomes" id="UP000268192"/>
    </source>
</evidence>
<gene>
    <name evidence="8" type="ORF">D5400_07500</name>
</gene>
<dbReference type="InterPro" id="IPR051611">
    <property type="entry name" value="ECF_transporter_component"/>
</dbReference>
<keyword evidence="5 7" id="KW-1133">Transmembrane helix</keyword>
<keyword evidence="3" id="KW-1003">Cell membrane</keyword>
<dbReference type="PANTHER" id="PTHR34857">
    <property type="entry name" value="SLL0384 PROTEIN"/>
    <property type="match status" value="1"/>
</dbReference>
<evidence type="ECO:0000256" key="3">
    <source>
        <dbReference type="ARBA" id="ARBA00022475"/>
    </source>
</evidence>
<dbReference type="GO" id="GO:0005886">
    <property type="term" value="C:plasma membrane"/>
    <property type="evidence" value="ECO:0007669"/>
    <property type="project" value="UniProtKB-ARBA"/>
</dbReference>
<evidence type="ECO:0000256" key="4">
    <source>
        <dbReference type="ARBA" id="ARBA00022692"/>
    </source>
</evidence>
<proteinExistence type="inferred from homology"/>
<feature type="transmembrane region" description="Helical" evidence="7">
    <location>
        <begin position="94"/>
        <end position="117"/>
    </location>
</feature>
<dbReference type="Proteomes" id="UP000268192">
    <property type="component" value="Chromosome"/>
</dbReference>
<dbReference type="Pfam" id="PF02361">
    <property type="entry name" value="CbiQ"/>
    <property type="match status" value="1"/>
</dbReference>
<evidence type="ECO:0000256" key="5">
    <source>
        <dbReference type="ARBA" id="ARBA00022989"/>
    </source>
</evidence>
<feature type="transmembrane region" description="Helical" evidence="7">
    <location>
        <begin position="225"/>
        <end position="242"/>
    </location>
</feature>
<evidence type="ECO:0000256" key="1">
    <source>
        <dbReference type="ARBA" id="ARBA00004141"/>
    </source>
</evidence>
<comment type="subcellular location">
    <subcellularLocation>
        <location evidence="1">Membrane</location>
        <topology evidence="1">Multi-pass membrane protein</topology>
    </subcellularLocation>
</comment>
<dbReference type="KEGG" id="abaw:D5400_07500"/>
<protein>
    <submittedName>
        <fullName evidence="8">Energy-coupling factor transporter transmembrane protein EcfT</fullName>
    </submittedName>
</protein>
<keyword evidence="4 7" id="KW-0812">Transmembrane</keyword>
<keyword evidence="9" id="KW-1185">Reference proteome</keyword>
<sequence>MLKTVHPLPKLIVALVWLAGSIAVFDASFQIAMILTCVTVLVLLERLSPVFVLALMVPFALFGAGFITTSVLFRQESEFAVQMAQETPFGDGRLQAGIVLFLRAVACGMVSAVFVLTTDPGGFVKALMVNWRLSPRVGYALFAALQLVPDLASELQQMRLARAMRRGALPRRIPGPIEVGSLVVPLIAYAIRRAGDTALAMESRGLGASPRRTVIGAPASSKRDAIFCFVASVWLLSIHWLTSRAPL</sequence>
<dbReference type="RefSeq" id="WP_126009112.1">
    <property type="nucleotide sequence ID" value="NZ_CP032509.1"/>
</dbReference>
<keyword evidence="6 7" id="KW-0472">Membrane</keyword>
<dbReference type="InterPro" id="IPR003339">
    <property type="entry name" value="ABC/ECF_trnsptr_transmembrane"/>
</dbReference>
<feature type="transmembrane region" description="Helical" evidence="7">
    <location>
        <begin position="50"/>
        <end position="73"/>
    </location>
</feature>
<comment type="similarity">
    <text evidence="2">Belongs to the CbiQ family.</text>
</comment>
<dbReference type="AlphaFoldDB" id="A0A3Q8XMN7"/>
<evidence type="ECO:0000313" key="8">
    <source>
        <dbReference type="EMBL" id="AZN71137.1"/>
    </source>
</evidence>
<dbReference type="PANTHER" id="PTHR34857:SF2">
    <property type="entry name" value="SLL0384 PROTEIN"/>
    <property type="match status" value="1"/>
</dbReference>
<organism evidence="8 9">
    <name type="scientific">Georhizobium profundi</name>
    <dbReference type="NCBI Taxonomy" id="2341112"/>
    <lineage>
        <taxon>Bacteria</taxon>
        <taxon>Pseudomonadati</taxon>
        <taxon>Pseudomonadota</taxon>
        <taxon>Alphaproteobacteria</taxon>
        <taxon>Hyphomicrobiales</taxon>
        <taxon>Rhizobiaceae</taxon>
        <taxon>Georhizobium</taxon>
    </lineage>
</organism>
<evidence type="ECO:0000256" key="2">
    <source>
        <dbReference type="ARBA" id="ARBA00008564"/>
    </source>
</evidence>
<dbReference type="OrthoDB" id="92887at2"/>
<name>A0A3Q8XMN7_9HYPH</name>
<evidence type="ECO:0000256" key="6">
    <source>
        <dbReference type="ARBA" id="ARBA00023136"/>
    </source>
</evidence>
<dbReference type="EMBL" id="CP032509">
    <property type="protein sequence ID" value="AZN71137.1"/>
    <property type="molecule type" value="Genomic_DNA"/>
</dbReference>
<feature type="transmembrane region" description="Helical" evidence="7">
    <location>
        <begin position="12"/>
        <end position="44"/>
    </location>
</feature>
<reference evidence="8 9" key="1">
    <citation type="submission" date="2018-09" db="EMBL/GenBank/DDBJ databases">
        <title>Marinorhizobium profundi gen. nov., sp. nov., isolated from a deep-sea sediment sample from the New Britain Trench and proposal of Marinorhizobiaceae fam. nov. in the order Rhizobiales of the class Alphaproteobacteria.</title>
        <authorList>
            <person name="Cao J."/>
        </authorList>
    </citation>
    <scope>NUCLEOTIDE SEQUENCE [LARGE SCALE GENOMIC DNA]</scope>
    <source>
        <strain evidence="8 9">WS11</strain>
    </source>
</reference>